<evidence type="ECO:0000256" key="1">
    <source>
        <dbReference type="ARBA" id="ARBA00022737"/>
    </source>
</evidence>
<dbReference type="STRING" id="3218.A0A2K1IQS7"/>
<dbReference type="KEGG" id="ppp:112273936"/>
<dbReference type="SUPFAM" id="SSF52540">
    <property type="entry name" value="P-loop containing nucleoside triphosphate hydrolases"/>
    <property type="match status" value="2"/>
</dbReference>
<reference evidence="9 11" key="1">
    <citation type="journal article" date="2008" name="Science">
        <title>The Physcomitrella genome reveals evolutionary insights into the conquest of land by plants.</title>
        <authorList>
            <person name="Rensing S."/>
            <person name="Lang D."/>
            <person name="Zimmer A."/>
            <person name="Terry A."/>
            <person name="Salamov A."/>
            <person name="Shapiro H."/>
            <person name="Nishiyama T."/>
            <person name="Perroud P.-F."/>
            <person name="Lindquist E."/>
            <person name="Kamisugi Y."/>
            <person name="Tanahashi T."/>
            <person name="Sakakibara K."/>
            <person name="Fujita T."/>
            <person name="Oishi K."/>
            <person name="Shin-I T."/>
            <person name="Kuroki Y."/>
            <person name="Toyoda A."/>
            <person name="Suzuki Y."/>
            <person name="Hashimoto A."/>
            <person name="Yamaguchi K."/>
            <person name="Sugano A."/>
            <person name="Kohara Y."/>
            <person name="Fujiyama A."/>
            <person name="Anterola A."/>
            <person name="Aoki S."/>
            <person name="Ashton N."/>
            <person name="Barbazuk W.B."/>
            <person name="Barker E."/>
            <person name="Bennetzen J."/>
            <person name="Bezanilla M."/>
            <person name="Blankenship R."/>
            <person name="Cho S.H."/>
            <person name="Dutcher S."/>
            <person name="Estelle M."/>
            <person name="Fawcett J.A."/>
            <person name="Gundlach H."/>
            <person name="Hanada K."/>
            <person name="Heyl A."/>
            <person name="Hicks K.A."/>
            <person name="Hugh J."/>
            <person name="Lohr M."/>
            <person name="Mayer K."/>
            <person name="Melkozernov A."/>
            <person name="Murata T."/>
            <person name="Nelson D."/>
            <person name="Pils B."/>
            <person name="Prigge M."/>
            <person name="Reiss B."/>
            <person name="Renner T."/>
            <person name="Rombauts S."/>
            <person name="Rushton P."/>
            <person name="Sanderfoot A."/>
            <person name="Schween G."/>
            <person name="Shiu S.-H."/>
            <person name="Stueber K."/>
            <person name="Theodoulou F.L."/>
            <person name="Tu H."/>
            <person name="Van de Peer Y."/>
            <person name="Verrier P.J."/>
            <person name="Waters E."/>
            <person name="Wood A."/>
            <person name="Yang L."/>
            <person name="Cove D."/>
            <person name="Cuming A."/>
            <person name="Hasebe M."/>
            <person name="Lucas S."/>
            <person name="Mishler D.B."/>
            <person name="Reski R."/>
            <person name="Grigoriev I."/>
            <person name="Quatrano R.S."/>
            <person name="Boore J.L."/>
        </authorList>
    </citation>
    <scope>NUCLEOTIDE SEQUENCE [LARGE SCALE GENOMIC DNA]</scope>
    <source>
        <strain evidence="10 11">cv. Gransden 2004</strain>
    </source>
</reference>
<feature type="region of interest" description="Disordered" evidence="7">
    <location>
        <begin position="247"/>
        <end position="274"/>
    </location>
</feature>
<feature type="region of interest" description="Disordered" evidence="7">
    <location>
        <begin position="567"/>
        <end position="594"/>
    </location>
</feature>
<evidence type="ECO:0000256" key="5">
    <source>
        <dbReference type="PROSITE-ProRule" id="PRU01251"/>
    </source>
</evidence>
<dbReference type="PRINTS" id="PR00300">
    <property type="entry name" value="CLPPROTEASEA"/>
</dbReference>
<dbReference type="OrthoDB" id="47330at2759"/>
<dbReference type="SUPFAM" id="SSF81923">
    <property type="entry name" value="Double Clp-N motif"/>
    <property type="match status" value="1"/>
</dbReference>
<dbReference type="Gene3D" id="1.10.1780.10">
    <property type="entry name" value="Clp, N-terminal domain"/>
    <property type="match status" value="1"/>
</dbReference>
<accession>A0A2K1IQS7</accession>
<dbReference type="InterPro" id="IPR001270">
    <property type="entry name" value="ClpA/B"/>
</dbReference>
<dbReference type="CDD" id="cd19499">
    <property type="entry name" value="RecA-like_ClpB_Hsp104-like"/>
    <property type="match status" value="1"/>
</dbReference>
<dbReference type="RefSeq" id="XP_024358779.1">
    <property type="nucleotide sequence ID" value="XM_024503011.2"/>
</dbReference>
<dbReference type="Pfam" id="PF00004">
    <property type="entry name" value="AAA"/>
    <property type="match status" value="1"/>
</dbReference>
<dbReference type="PROSITE" id="PS51903">
    <property type="entry name" value="CLP_R"/>
    <property type="match status" value="1"/>
</dbReference>
<dbReference type="PROSITE" id="PS00871">
    <property type="entry name" value="CLPAB_2"/>
    <property type="match status" value="1"/>
</dbReference>
<dbReference type="InterPro" id="IPR003959">
    <property type="entry name" value="ATPase_AAA_core"/>
</dbReference>
<evidence type="ECO:0000256" key="6">
    <source>
        <dbReference type="RuleBase" id="RU004432"/>
    </source>
</evidence>
<dbReference type="EMBL" id="ABEU02000021">
    <property type="protein sequence ID" value="PNR31635.1"/>
    <property type="molecule type" value="Genomic_DNA"/>
</dbReference>
<dbReference type="PaxDb" id="3218-PP1S27_248V6.1"/>
<dbReference type="InterPro" id="IPR036628">
    <property type="entry name" value="Clp_N_dom_sf"/>
</dbReference>
<keyword evidence="2 6" id="KW-0547">Nucleotide-binding</keyword>
<dbReference type="FunCoup" id="A0A2K1IQS7">
    <property type="interactions" value="304"/>
</dbReference>
<evidence type="ECO:0000313" key="11">
    <source>
        <dbReference type="Proteomes" id="UP000006727"/>
    </source>
</evidence>
<evidence type="ECO:0000259" key="8">
    <source>
        <dbReference type="PROSITE" id="PS51903"/>
    </source>
</evidence>
<dbReference type="SMART" id="SM01086">
    <property type="entry name" value="ClpB_D2-small"/>
    <property type="match status" value="1"/>
</dbReference>
<reference evidence="9 11" key="2">
    <citation type="journal article" date="2018" name="Plant J.">
        <title>The Physcomitrella patens chromosome-scale assembly reveals moss genome structure and evolution.</title>
        <authorList>
            <person name="Lang D."/>
            <person name="Ullrich K.K."/>
            <person name="Murat F."/>
            <person name="Fuchs J."/>
            <person name="Jenkins J."/>
            <person name="Haas F.B."/>
            <person name="Piednoel M."/>
            <person name="Gundlach H."/>
            <person name="Van Bel M."/>
            <person name="Meyberg R."/>
            <person name="Vives C."/>
            <person name="Morata J."/>
            <person name="Symeonidi A."/>
            <person name="Hiss M."/>
            <person name="Muchero W."/>
            <person name="Kamisugi Y."/>
            <person name="Saleh O."/>
            <person name="Blanc G."/>
            <person name="Decker E.L."/>
            <person name="van Gessel N."/>
            <person name="Grimwood J."/>
            <person name="Hayes R.D."/>
            <person name="Graham S.W."/>
            <person name="Gunter L.E."/>
            <person name="McDaniel S.F."/>
            <person name="Hoernstein S.N.W."/>
            <person name="Larsson A."/>
            <person name="Li F.W."/>
            <person name="Perroud P.F."/>
            <person name="Phillips J."/>
            <person name="Ranjan P."/>
            <person name="Rokshar D.S."/>
            <person name="Rothfels C.J."/>
            <person name="Schneider L."/>
            <person name="Shu S."/>
            <person name="Stevenson D.W."/>
            <person name="Thummler F."/>
            <person name="Tillich M."/>
            <person name="Villarreal Aguilar J.C."/>
            <person name="Widiez T."/>
            <person name="Wong G.K."/>
            <person name="Wymore A."/>
            <person name="Zhang Y."/>
            <person name="Zimmer A.D."/>
            <person name="Quatrano R.S."/>
            <person name="Mayer K.F.X."/>
            <person name="Goodstein D."/>
            <person name="Casacuberta J.M."/>
            <person name="Vandepoele K."/>
            <person name="Reski R."/>
            <person name="Cuming A.C."/>
            <person name="Tuskan G.A."/>
            <person name="Maumus F."/>
            <person name="Salse J."/>
            <person name="Schmutz J."/>
            <person name="Rensing S.A."/>
        </authorList>
    </citation>
    <scope>NUCLEOTIDE SEQUENCE [LARGE SCALE GENOMIC DNA]</scope>
    <source>
        <strain evidence="10 11">cv. Gransden 2004</strain>
    </source>
</reference>
<dbReference type="InterPro" id="IPR003593">
    <property type="entry name" value="AAA+_ATPase"/>
</dbReference>
<protein>
    <recommendedName>
        <fullName evidence="8">Clp R domain-containing protein</fullName>
    </recommendedName>
</protein>
<dbReference type="GeneID" id="112273936"/>
<organism evidence="9">
    <name type="scientific">Physcomitrium patens</name>
    <name type="common">Spreading-leaved earth moss</name>
    <name type="synonym">Physcomitrella patens</name>
    <dbReference type="NCBI Taxonomy" id="3218"/>
    <lineage>
        <taxon>Eukaryota</taxon>
        <taxon>Viridiplantae</taxon>
        <taxon>Streptophyta</taxon>
        <taxon>Embryophyta</taxon>
        <taxon>Bryophyta</taxon>
        <taxon>Bryophytina</taxon>
        <taxon>Bryopsida</taxon>
        <taxon>Funariidae</taxon>
        <taxon>Funariales</taxon>
        <taxon>Funariaceae</taxon>
        <taxon>Physcomitrium</taxon>
    </lineage>
</organism>
<dbReference type="FunFam" id="3.40.50.300:FF:000010">
    <property type="entry name" value="Chaperone clpB 1, putative"/>
    <property type="match status" value="1"/>
</dbReference>
<dbReference type="EnsemblPlants" id="Pp3c21_5430V3.1">
    <property type="protein sequence ID" value="Pp3c21_5430V3.1"/>
    <property type="gene ID" value="Pp3c21_5430"/>
</dbReference>
<dbReference type="SMART" id="SM00382">
    <property type="entry name" value="AAA"/>
    <property type="match status" value="2"/>
</dbReference>
<dbReference type="PANTHER" id="PTHR11638">
    <property type="entry name" value="ATP-DEPENDENT CLP PROTEASE"/>
    <property type="match status" value="1"/>
</dbReference>
<keyword evidence="4 6" id="KW-0143">Chaperone</keyword>
<evidence type="ECO:0000256" key="4">
    <source>
        <dbReference type="ARBA" id="ARBA00023186"/>
    </source>
</evidence>
<dbReference type="Gene3D" id="1.10.8.60">
    <property type="match status" value="2"/>
</dbReference>
<dbReference type="InterPro" id="IPR019489">
    <property type="entry name" value="Clp_ATPase_C"/>
</dbReference>
<keyword evidence="3 6" id="KW-0067">ATP-binding</keyword>
<dbReference type="Gramene" id="Pp3c21_5430V3.2">
    <property type="protein sequence ID" value="Pp3c21_5430V3.2"/>
    <property type="gene ID" value="Pp3c21_5430"/>
</dbReference>
<proteinExistence type="inferred from homology"/>
<dbReference type="GO" id="GO:0005524">
    <property type="term" value="F:ATP binding"/>
    <property type="evidence" value="ECO:0007669"/>
    <property type="project" value="UniProtKB-KW"/>
</dbReference>
<dbReference type="PROSITE" id="PS00870">
    <property type="entry name" value="CLPAB_1"/>
    <property type="match status" value="1"/>
</dbReference>
<sequence length="987" mass="106970">MEVLASAVTMRISVLSPSPTDFCPNVHRRCQAAPYRKSTGGFNSVLARHHEGLRSSSAVDVLRPLSLSEGFDVAVNSHLATGRSNGQQSRGVVTAVFERFTERAIKSVMLAQREAKALGKREVGTEQLLLGLIAEDRGSEGYLGSGVTIERAREAVKSLLDESDGSDLLGPATDVPFSHGSKRVFEAALEHSKKMGHNYIAPEHIAIALLAVDDGGASNVLDKLGVKKGKLQSEAVAKLQGELEKEGRAASSSVAMPQKAAAGAAASTRPSSRKEKGALHDFCVDITAQAAEGKIDPVIGRDKEVQRVVQILGRRTKNNPILLGEPGVGKTAIAEGLAMRICKGDVPDFLIDKRVMSLDMGLLLAGAKERGEMETRVTNLIEETRTAGNVILLIDEVHTLVGSGSVGRGGSAGAGLDIANLLKPALARGELQCIGATTLDEHRKHIEKDKALARRFQPVMVLEPSQEDAVTILMGLRSRYEEHHKCHITSEAVEAAVYLASRYIADRFLPDKAIDLLDEAGSRARINSFRKRKERQTSILTKSPSEIWQEIRAVQASQEAALVTSSGNKDVLTGDPSSLSTTESRIGDMDNESLSVPDNDALDASIVSDDEEFADGPVVVGPGEIAAVASMWSGIPVEQLTSDEQMKLMNLEKSLQTRVVGQDDAVNAISRAVRRARVGLKDPNRPIAAMLFCGPTGVGKTELTKALAQHYFGSEESMIRLDMSEYMERHTVSKLVGSPPGYVGYGEGGVLTEAVRRRPFTVILMDEIEKAHPDVFNMLLQIFEDGHLTDSQGRKVSFKNVLIVMTSNIGSQQIAKGGSSKIGFIYYNSDEADGGKYSQLKELVMDELKGYFRPELLNRLDEVVVFRSLEKSQVRAIVDIMLQETNSRLAARGLNLEVSEAMVKLICDQGYDRSYGARPLRRAVMSLVEDNLSESLLQGEFKEGDTALLDIDETGNPKVFRIEKPDVCDHGLCLPELKTVSISSPTD</sequence>
<dbReference type="FunFam" id="1.10.8.60:FF:000017">
    <property type="entry name" value="ATP-dependent chaperone ClpB"/>
    <property type="match status" value="1"/>
</dbReference>
<dbReference type="InterPro" id="IPR028299">
    <property type="entry name" value="ClpA/B_CS2"/>
</dbReference>
<comment type="similarity">
    <text evidence="6">Belongs to the ClpA/ClpB family.</text>
</comment>
<dbReference type="InterPro" id="IPR018368">
    <property type="entry name" value="ClpA/B_CS1"/>
</dbReference>
<evidence type="ECO:0000256" key="7">
    <source>
        <dbReference type="SAM" id="MobiDB-lite"/>
    </source>
</evidence>
<reference evidence="10" key="3">
    <citation type="submission" date="2020-12" db="UniProtKB">
        <authorList>
            <consortium name="EnsemblPlants"/>
        </authorList>
    </citation>
    <scope>IDENTIFICATION</scope>
</reference>
<dbReference type="Pfam" id="PF02861">
    <property type="entry name" value="Clp_N"/>
    <property type="match status" value="1"/>
</dbReference>
<dbReference type="GO" id="GO:0016887">
    <property type="term" value="F:ATP hydrolysis activity"/>
    <property type="evidence" value="ECO:0007669"/>
    <property type="project" value="InterPro"/>
</dbReference>
<evidence type="ECO:0000313" key="10">
    <source>
        <dbReference type="EnsemblPlants" id="Pp3c21_5430V3.1"/>
    </source>
</evidence>
<dbReference type="EnsemblPlants" id="Pp3c21_5430V3.2">
    <property type="protein sequence ID" value="Pp3c21_5430V3.2"/>
    <property type="gene ID" value="Pp3c21_5430"/>
</dbReference>
<name>A0A2K1IQS7_PHYPA</name>
<dbReference type="Proteomes" id="UP000006727">
    <property type="component" value="Chromosome 21"/>
</dbReference>
<dbReference type="InterPro" id="IPR004176">
    <property type="entry name" value="Clp_R_N"/>
</dbReference>
<dbReference type="InterPro" id="IPR027417">
    <property type="entry name" value="P-loop_NTPase"/>
</dbReference>
<dbReference type="Gramene" id="Pp3c21_5430V3.1">
    <property type="protein sequence ID" value="Pp3c21_5430V3.1"/>
    <property type="gene ID" value="Pp3c21_5430"/>
</dbReference>
<feature type="domain" description="Clp R" evidence="8">
    <location>
        <begin position="97"/>
        <end position="242"/>
    </location>
</feature>
<dbReference type="PANTHER" id="PTHR11638:SF185">
    <property type="entry name" value="ATP-DEPENDENT CLP PROTEASE ATP-BINDING SUBUNIT"/>
    <property type="match status" value="1"/>
</dbReference>
<keyword evidence="1 5" id="KW-0677">Repeat</keyword>
<evidence type="ECO:0000313" key="9">
    <source>
        <dbReference type="EMBL" id="PNR31635.1"/>
    </source>
</evidence>
<dbReference type="Pfam" id="PF10431">
    <property type="entry name" value="ClpB_D2-small"/>
    <property type="match status" value="1"/>
</dbReference>
<keyword evidence="11" id="KW-1185">Reference proteome</keyword>
<dbReference type="AlphaFoldDB" id="A0A2K1IQS7"/>
<dbReference type="GO" id="GO:0044183">
    <property type="term" value="F:protein folding chaperone"/>
    <property type="evidence" value="ECO:0000318"/>
    <property type="project" value="GO_Central"/>
</dbReference>
<feature type="compositionally biased region" description="Polar residues" evidence="7">
    <location>
        <begin position="575"/>
        <end position="584"/>
    </location>
</feature>
<dbReference type="FunFam" id="3.40.50.300:FF:000025">
    <property type="entry name" value="ATP-dependent Clp protease subunit"/>
    <property type="match status" value="1"/>
</dbReference>
<evidence type="ECO:0000256" key="3">
    <source>
        <dbReference type="ARBA" id="ARBA00022840"/>
    </source>
</evidence>
<dbReference type="InterPro" id="IPR041546">
    <property type="entry name" value="ClpA/ClpB_AAA_lid"/>
</dbReference>
<evidence type="ECO:0000256" key="2">
    <source>
        <dbReference type="ARBA" id="ARBA00022741"/>
    </source>
</evidence>
<dbReference type="Gene3D" id="3.40.50.300">
    <property type="entry name" value="P-loop containing nucleotide triphosphate hydrolases"/>
    <property type="match status" value="2"/>
</dbReference>
<dbReference type="CDD" id="cd00009">
    <property type="entry name" value="AAA"/>
    <property type="match status" value="1"/>
</dbReference>
<dbReference type="Gene3D" id="4.10.860.10">
    <property type="entry name" value="UVR domain"/>
    <property type="match status" value="1"/>
</dbReference>
<dbReference type="InterPro" id="IPR050130">
    <property type="entry name" value="ClpA_ClpB"/>
</dbReference>
<gene>
    <name evidence="10" type="primary">LOC112273936</name>
    <name evidence="9" type="ORF">PHYPA_025756</name>
</gene>
<dbReference type="Pfam" id="PF17871">
    <property type="entry name" value="AAA_lid_9"/>
    <property type="match status" value="1"/>
</dbReference>
<dbReference type="Pfam" id="PF07724">
    <property type="entry name" value="AAA_2"/>
    <property type="match status" value="1"/>
</dbReference>